<feature type="compositionally biased region" description="Basic and acidic residues" evidence="1">
    <location>
        <begin position="965"/>
        <end position="975"/>
    </location>
</feature>
<evidence type="ECO:0000259" key="2">
    <source>
        <dbReference type="Pfam" id="PF24544"/>
    </source>
</evidence>
<name>A0A5J4NGJ4_9TREM</name>
<evidence type="ECO:0000313" key="6">
    <source>
        <dbReference type="Proteomes" id="UP000324629"/>
    </source>
</evidence>
<dbReference type="EMBL" id="QNGE01003043">
    <property type="protein sequence ID" value="KAA3674583.1"/>
    <property type="molecule type" value="Genomic_DNA"/>
</dbReference>
<comment type="caution">
    <text evidence="5">The sequence shown here is derived from an EMBL/GenBank/DDBJ whole genome shotgun (WGS) entry which is preliminary data.</text>
</comment>
<dbReference type="Proteomes" id="UP000324629">
    <property type="component" value="Unassembled WGS sequence"/>
</dbReference>
<evidence type="ECO:0000256" key="1">
    <source>
        <dbReference type="SAM" id="MobiDB-lite"/>
    </source>
</evidence>
<feature type="domain" description="TPPC8 second Ig-like" evidence="2">
    <location>
        <begin position="1059"/>
        <end position="1166"/>
    </location>
</feature>
<protein>
    <submittedName>
        <fullName evidence="5">Trafficking protein particle complex subunit 8</fullName>
    </submittedName>
</protein>
<dbReference type="InterPro" id="IPR058541">
    <property type="entry name" value="Ig_TPPC8_1st"/>
</dbReference>
<dbReference type="Pfam" id="PF24544">
    <property type="entry name" value="Ig_TPPC8_2nd"/>
    <property type="match status" value="1"/>
</dbReference>
<gene>
    <name evidence="5" type="ORF">DEA37_0008614</name>
</gene>
<dbReference type="Pfam" id="PF24546">
    <property type="entry name" value="Ig_TPPC8_3rd"/>
    <property type="match status" value="1"/>
</dbReference>
<dbReference type="PANTHER" id="PTHR12975">
    <property type="entry name" value="TRANSPORT PROTEIN TRAPP"/>
    <property type="match status" value="1"/>
</dbReference>
<organism evidence="5 6">
    <name type="scientific">Paragonimus westermani</name>
    <dbReference type="NCBI Taxonomy" id="34504"/>
    <lineage>
        <taxon>Eukaryota</taxon>
        <taxon>Metazoa</taxon>
        <taxon>Spiralia</taxon>
        <taxon>Lophotrochozoa</taxon>
        <taxon>Platyhelminthes</taxon>
        <taxon>Trematoda</taxon>
        <taxon>Digenea</taxon>
        <taxon>Plagiorchiida</taxon>
        <taxon>Troglotremata</taxon>
        <taxon>Troglotrematidae</taxon>
        <taxon>Paragonimus</taxon>
    </lineage>
</organism>
<evidence type="ECO:0000313" key="5">
    <source>
        <dbReference type="EMBL" id="KAA3674583.1"/>
    </source>
</evidence>
<dbReference type="GO" id="GO:1990072">
    <property type="term" value="C:TRAPPIII protein complex"/>
    <property type="evidence" value="ECO:0007669"/>
    <property type="project" value="TreeGrafter"/>
</dbReference>
<dbReference type="Pfam" id="PF24545">
    <property type="entry name" value="Ig_TPPC8_1st"/>
    <property type="match status" value="1"/>
</dbReference>
<feature type="domain" description="TPPC8 third Ig-like" evidence="4">
    <location>
        <begin position="1230"/>
        <end position="1380"/>
    </location>
</feature>
<dbReference type="Pfam" id="PF12739">
    <property type="entry name" value="TRAPPC-Trs85"/>
    <property type="match status" value="2"/>
</dbReference>
<evidence type="ECO:0000259" key="3">
    <source>
        <dbReference type="Pfam" id="PF24545"/>
    </source>
</evidence>
<keyword evidence="6" id="KW-1185">Reference proteome</keyword>
<evidence type="ECO:0000259" key="4">
    <source>
        <dbReference type="Pfam" id="PF24546"/>
    </source>
</evidence>
<dbReference type="InterPro" id="IPR024420">
    <property type="entry name" value="TRAPP_III_complex_Trs85"/>
</dbReference>
<feature type="domain" description="TPPC8 first Ig-like" evidence="3">
    <location>
        <begin position="830"/>
        <end position="1056"/>
    </location>
</feature>
<reference evidence="5 6" key="1">
    <citation type="journal article" date="2019" name="Gigascience">
        <title>Whole-genome sequence of the oriental lung fluke Paragonimus westermani.</title>
        <authorList>
            <person name="Oey H."/>
            <person name="Zakrzewski M."/>
            <person name="Narain K."/>
            <person name="Devi K.R."/>
            <person name="Agatsuma T."/>
            <person name="Nawaratna S."/>
            <person name="Gobert G.N."/>
            <person name="Jones M.K."/>
            <person name="Ragan M.A."/>
            <person name="McManus D.P."/>
            <person name="Krause L."/>
        </authorList>
    </citation>
    <scope>NUCLEOTIDE SEQUENCE [LARGE SCALE GENOMIC DNA]</scope>
    <source>
        <strain evidence="5 6">IND2009</strain>
    </source>
</reference>
<accession>A0A5J4NGJ4</accession>
<feature type="region of interest" description="Disordered" evidence="1">
    <location>
        <begin position="958"/>
        <end position="983"/>
    </location>
</feature>
<dbReference type="PANTHER" id="PTHR12975:SF6">
    <property type="entry name" value="TRAFFICKING PROTEIN PARTICLE COMPLEX SUBUNIT 8"/>
    <property type="match status" value="1"/>
</dbReference>
<feature type="non-terminal residue" evidence="5">
    <location>
        <position position="1385"/>
    </location>
</feature>
<sequence>MSARSHLRQIVTACSTDFSIPSSTYSNGKLSACVPSTIPWFEAWRYVFIKSLRPSVHEFLGHCLASVFVVSSTHSDPVEALSTLSKQQQVQSQQQQQSSHQSGDNHPCWFGTNVATFFVLVHIPAQVSQTKVDEQFAQMERVFGAANCYLLTLFSEGTKLATLTAVPSSLANGSVRPQSESNQGLDDPLFHSTQTADPWLSHLLPHGYRIPVVRSDSPIPTQPDLLETTASTTDPLSARNGVHLISADGLGHLDQLNVDLKQCSFLSPRLHQPHGVGLSQADLDRIRLFVYDFVVRCLIPWVEQTMRGLNEQIAYRMRLSRSFFSATKKFFSSAVGGGGSNSHTGTGSSAQLFTAAIMSPATAESVLSSSSTPNLIGMIGSGGNMPAVSSETVMARNSTLISEPESREDVARILHQSPTGSAGPTVVYSPDAPEMQMRRLADLAFLFQQYEVAYQTYNVLKRDFQNDTAWIYYAGVQEMSALSIFLQGTTSQRQYPHHYVDSAVTIYLQTCHAPELALRATLLNAEALASRGLYAESAMCLLRLTSEDDDLTSALLIEQTAHCVLQQRRPLLRKFAFRMALAAHRYSRAKQPHLSIRCYRLAAPILSARGWSLIEDHINYNVGKQAYLIGDLAASANALRESLMRPSQQPIERQSLFVREYLVVLKKYLMNCATQGQPALLPEFPLPVVQLKDIKAMLGKPTRASDDVPVESRGIRFQDDEDEDDLLNRVVPVDTRSGSQYTQASFPWWMEATDVSDSDSDLDEVSPGGVAQTTIGLSDPGLTKTNPVLTNSRIARHLECLLQATDPLGLDADRTRPSLRMLHNRRSAVAHQKPLVPVGETVTFQLPLSNFLQIPLALTNLHLLWTFQCEPTPIFTDPTPHARLITNEPGTDGFTSGPRSCQFVSTEIVPEFIMLPDENKTLEVSLITKKMGELQITGLCFDWNFAFSSNVHNQSRQSVTFSAGDPHDPDRHDDPNTPLVNSSTLYKSPVTKASFVSTGVNRSSVNPLERSNSVRGRITLSEPVASAETVTTPLAWTVTRSAPLLKVVFSELPSKLFQGQVCRLQLFVSNVGTEPLCGVRVASNWPGCITFGSDRFANDTNTNAVYQSTNDSSVLKAIDDQVVFPCLDVPYQRFSDGNRSPMEPMPPGTTTSMPMWLRAPHITNPHRRHWKHRQQGNGPPSRSLAVTTGVNYSTIVQTRTVHMVFQNRSISPNSVYPVLNSRFLRHYHEMELQPSLRLEAVANPSVCSDVRDLLVTLRVQNMTLKTTRSTFELVQVSCASRYWLLTPISQPSPQPVSMSIGPNETVTIHLRAKTRRSPGTEMSPLTYISPNSREDCATVVKCSPETLFSTVPLQPELRQQTIVQVTGSPCLDFFYRSGTHWNRCG</sequence>
<dbReference type="InterPro" id="IPR058540">
    <property type="entry name" value="Ig_TPPC8_3rd"/>
</dbReference>
<proteinExistence type="predicted"/>
<dbReference type="InterPro" id="IPR058538">
    <property type="entry name" value="Ig_TPPC8_2nd"/>
</dbReference>